<keyword evidence="6" id="KW-1003">Cell membrane</keyword>
<comment type="subcellular location">
    <subcellularLocation>
        <location evidence="6">Cell membrane</location>
        <topology evidence="6">Multi-pass membrane protein</topology>
    </subcellularLocation>
    <subcellularLocation>
        <location evidence="1">Membrane</location>
        <topology evidence="1">Multi-pass membrane protein</topology>
    </subcellularLocation>
</comment>
<organism evidence="7 8">
    <name type="scientific">Billgrantia pellis</name>
    <dbReference type="NCBI Taxonomy" id="2606936"/>
    <lineage>
        <taxon>Bacteria</taxon>
        <taxon>Pseudomonadati</taxon>
        <taxon>Pseudomonadota</taxon>
        <taxon>Gammaproteobacteria</taxon>
        <taxon>Oceanospirillales</taxon>
        <taxon>Halomonadaceae</taxon>
        <taxon>Billgrantia</taxon>
    </lineage>
</organism>
<evidence type="ECO:0000313" key="8">
    <source>
        <dbReference type="Proteomes" id="UP000486760"/>
    </source>
</evidence>
<feature type="transmembrane region" description="Helical" evidence="6">
    <location>
        <begin position="143"/>
        <end position="163"/>
    </location>
</feature>
<feature type="transmembrane region" description="Helical" evidence="6">
    <location>
        <begin position="103"/>
        <end position="123"/>
    </location>
</feature>
<feature type="transmembrane region" description="Helical" evidence="6">
    <location>
        <begin position="175"/>
        <end position="196"/>
    </location>
</feature>
<feature type="transmembrane region" description="Helical" evidence="6">
    <location>
        <begin position="6"/>
        <end position="31"/>
    </location>
</feature>
<dbReference type="PANTHER" id="PTHR43483">
    <property type="entry name" value="MEMBRANE TRANSPORTER PROTEIN HI_0806-RELATED"/>
    <property type="match status" value="1"/>
</dbReference>
<keyword evidence="3 6" id="KW-0812">Transmembrane</keyword>
<evidence type="ECO:0000256" key="5">
    <source>
        <dbReference type="ARBA" id="ARBA00023136"/>
    </source>
</evidence>
<feature type="transmembrane region" description="Helical" evidence="6">
    <location>
        <begin position="239"/>
        <end position="257"/>
    </location>
</feature>
<evidence type="ECO:0000256" key="1">
    <source>
        <dbReference type="ARBA" id="ARBA00004141"/>
    </source>
</evidence>
<name>A0A7V7G162_9GAMM</name>
<protein>
    <recommendedName>
        <fullName evidence="6">Probable membrane transporter protein</fullName>
    </recommendedName>
</protein>
<feature type="transmembrane region" description="Helical" evidence="6">
    <location>
        <begin position="78"/>
        <end position="96"/>
    </location>
</feature>
<keyword evidence="4 6" id="KW-1133">Transmembrane helix</keyword>
<dbReference type="Proteomes" id="UP000486760">
    <property type="component" value="Unassembled WGS sequence"/>
</dbReference>
<dbReference type="InterPro" id="IPR002781">
    <property type="entry name" value="TM_pro_TauE-like"/>
</dbReference>
<comment type="similarity">
    <text evidence="2 6">Belongs to the 4-toluene sulfonate uptake permease (TSUP) (TC 2.A.102) family.</text>
</comment>
<accession>A0A7V7G162</accession>
<sequence>MTLYPLVGLLAGFLAGLLGIGGGVVVVPLLVMALGWQQVDADLALRLAVGTSLATIAITSISSARAHYLHGNVRKDCVWLLLPGLIFGAIGGVFLGDALSGRVLSLLLGVFFLLLATKLLIGLRPGREHSLPGRKGMIFAGGSIGLASALFGIGGGTLTVPFLERCSVPMRQAVGTSAAAGIPIAVVGAITAMWVGNASETLSWATGYVYWPAFIGIVLLSVPGARAGALIASWLPDSLLKRVFAVLLIVVGLKFLMG</sequence>
<feature type="transmembrane region" description="Helical" evidence="6">
    <location>
        <begin position="208"/>
        <end position="232"/>
    </location>
</feature>
<keyword evidence="8" id="KW-1185">Reference proteome</keyword>
<dbReference type="Pfam" id="PF01925">
    <property type="entry name" value="TauE"/>
    <property type="match status" value="1"/>
</dbReference>
<evidence type="ECO:0000313" key="7">
    <source>
        <dbReference type="EMBL" id="KAA0013287.1"/>
    </source>
</evidence>
<comment type="caution">
    <text evidence="7">The sequence shown here is derived from an EMBL/GenBank/DDBJ whole genome shotgun (WGS) entry which is preliminary data.</text>
</comment>
<keyword evidence="5 6" id="KW-0472">Membrane</keyword>
<evidence type="ECO:0000256" key="2">
    <source>
        <dbReference type="ARBA" id="ARBA00009142"/>
    </source>
</evidence>
<dbReference type="AlphaFoldDB" id="A0A7V7G162"/>
<gene>
    <name evidence="7" type="ORF">F0A17_08555</name>
</gene>
<evidence type="ECO:0000256" key="6">
    <source>
        <dbReference type="RuleBase" id="RU363041"/>
    </source>
</evidence>
<dbReference type="PANTHER" id="PTHR43483:SF3">
    <property type="entry name" value="MEMBRANE TRANSPORTER PROTEIN HI_0806-RELATED"/>
    <property type="match status" value="1"/>
</dbReference>
<evidence type="ECO:0000256" key="4">
    <source>
        <dbReference type="ARBA" id="ARBA00022989"/>
    </source>
</evidence>
<dbReference type="EMBL" id="VTPY01000003">
    <property type="protein sequence ID" value="KAA0013287.1"/>
    <property type="molecule type" value="Genomic_DNA"/>
</dbReference>
<evidence type="ECO:0000256" key="3">
    <source>
        <dbReference type="ARBA" id="ARBA00022692"/>
    </source>
</evidence>
<proteinExistence type="inferred from homology"/>
<dbReference type="GO" id="GO:0005886">
    <property type="term" value="C:plasma membrane"/>
    <property type="evidence" value="ECO:0007669"/>
    <property type="project" value="UniProtKB-SubCell"/>
</dbReference>
<feature type="transmembrane region" description="Helical" evidence="6">
    <location>
        <begin position="43"/>
        <end position="66"/>
    </location>
</feature>
<reference evidence="7 8" key="1">
    <citation type="submission" date="2019-08" db="EMBL/GenBank/DDBJ databases">
        <title>Bioinformatics analysis of the strain L3 and L5.</title>
        <authorList>
            <person name="Li X."/>
        </authorList>
    </citation>
    <scope>NUCLEOTIDE SEQUENCE [LARGE SCALE GENOMIC DNA]</scope>
    <source>
        <strain evidence="7 8">L5</strain>
    </source>
</reference>